<evidence type="ECO:0000256" key="3">
    <source>
        <dbReference type="ARBA" id="ARBA00023274"/>
    </source>
</evidence>
<comment type="similarity">
    <text evidence="1 4">Belongs to the universal ribosomal protein uS2 family.</text>
</comment>
<dbReference type="PRINTS" id="PR00395">
    <property type="entry name" value="RIBOSOMALS2"/>
</dbReference>
<dbReference type="InterPro" id="IPR018130">
    <property type="entry name" value="Ribosomal_uS2_CS"/>
</dbReference>
<dbReference type="AlphaFoldDB" id="F2X116"/>
<dbReference type="OMA" id="WEGDAEW"/>
<dbReference type="PANTHER" id="PTHR11489">
    <property type="entry name" value="40S RIBOSOMAL PROTEIN SA"/>
    <property type="match status" value="1"/>
</dbReference>
<evidence type="ECO:0000256" key="1">
    <source>
        <dbReference type="ARBA" id="ARBA00006242"/>
    </source>
</evidence>
<dbReference type="GO" id="GO:0015935">
    <property type="term" value="C:small ribosomal subunit"/>
    <property type="evidence" value="ECO:0007669"/>
    <property type="project" value="InterPro"/>
</dbReference>
<dbReference type="PROSITE" id="PS00963">
    <property type="entry name" value="RIBOSOMAL_S2_2"/>
    <property type="match status" value="1"/>
</dbReference>
<proteinExistence type="evidence at transcript level"/>
<dbReference type="InterPro" id="IPR001865">
    <property type="entry name" value="Ribosomal_uS2"/>
</dbReference>
<dbReference type="SMR" id="F2X116"/>
<name>F2X116_NOSBO</name>
<accession>F2X116</accession>
<dbReference type="InterPro" id="IPR005707">
    <property type="entry name" value="Ribosomal_uS2_euk/arc"/>
</dbReference>
<dbReference type="Gene3D" id="3.40.50.10490">
    <property type="entry name" value="Glucose-6-phosphate isomerase like protein, domain 1"/>
    <property type="match status" value="1"/>
</dbReference>
<dbReference type="InterPro" id="IPR023591">
    <property type="entry name" value="Ribosomal_uS2_flav_dom_sf"/>
</dbReference>
<reference evidence="5" key="1">
    <citation type="submission" date="2010-09" db="EMBL/GenBank/DDBJ databases">
        <title>The organization of cytoplasmic ribosomal protein genes in microsporidian Nosema bombycis genome.</title>
        <authorList>
            <person name="Liu H."/>
            <person name="Pan G."/>
            <person name="Li T."/>
            <person name="Huang W."/>
            <person name="Zhou Z."/>
        </authorList>
    </citation>
    <scope>NUCLEOTIDE SEQUENCE</scope>
    <source>
        <strain evidence="5">CQ1</strain>
    </source>
</reference>
<evidence type="ECO:0000256" key="4">
    <source>
        <dbReference type="RuleBase" id="RU003631"/>
    </source>
</evidence>
<evidence type="ECO:0000256" key="2">
    <source>
        <dbReference type="ARBA" id="ARBA00022980"/>
    </source>
</evidence>
<organism evidence="5">
    <name type="scientific">Nosema bombycis</name>
    <name type="common">Microsporidian parasite</name>
    <name type="synonym">Pebrine of silkworm</name>
    <dbReference type="NCBI Taxonomy" id="27978"/>
    <lineage>
        <taxon>Eukaryota</taxon>
        <taxon>Fungi</taxon>
        <taxon>Fungi incertae sedis</taxon>
        <taxon>Microsporidia</taxon>
        <taxon>Nosematidae</taxon>
        <taxon>Nosema</taxon>
    </lineage>
</organism>
<dbReference type="Pfam" id="PF00318">
    <property type="entry name" value="Ribosomal_S2"/>
    <property type="match status" value="2"/>
</dbReference>
<keyword evidence="2 4" id="KW-0689">Ribosomal protein</keyword>
<dbReference type="VEuPathDB" id="MicrosporidiaDB:NBO_554g0006"/>
<dbReference type="EMBL" id="HQ291394">
    <property type="protein sequence ID" value="ADZ95647.1"/>
    <property type="molecule type" value="mRNA"/>
</dbReference>
<evidence type="ECO:0000313" key="5">
    <source>
        <dbReference type="EMBL" id="ADZ95647.1"/>
    </source>
</evidence>
<dbReference type="SUPFAM" id="SSF52313">
    <property type="entry name" value="Ribosomal protein S2"/>
    <property type="match status" value="1"/>
</dbReference>
<sequence>MAKPEIVIPESFVKLILVSQGHLGGVTSTKTMERYLFGTRTPENIKVIDMQKQWEKFILAARMFCALKYPKEAVVVATKPFGRKAVLKFCEMTGASPVIGRFIPGTFTNFQVKKPIEPRILIVSDPFADDQSLDESSLVNLPTISFCNSDNITSFVDIAIPMNNRSPQAISAGLFILYRLVRFMKEGEPLDDNMKEVELFIYRDPVELERLVEAQKNDNKVEELIIKDLIEPQNVDYSVSNRSFEVKVESGEESYGGWGQ</sequence>
<protein>
    <submittedName>
        <fullName evidence="5">40S ribosomal protein SA</fullName>
    </submittedName>
</protein>
<keyword evidence="3 4" id="KW-0687">Ribonucleoprotein</keyword>
<dbReference type="GO" id="GO:0003735">
    <property type="term" value="F:structural constituent of ribosome"/>
    <property type="evidence" value="ECO:0007669"/>
    <property type="project" value="InterPro"/>
</dbReference>
<dbReference type="GO" id="GO:0006412">
    <property type="term" value="P:translation"/>
    <property type="evidence" value="ECO:0007669"/>
    <property type="project" value="InterPro"/>
</dbReference>